<dbReference type="HOGENOM" id="CLU_098626_0_0_7"/>
<dbReference type="Pfam" id="PF07963">
    <property type="entry name" value="N_methyl"/>
    <property type="match status" value="1"/>
</dbReference>
<dbReference type="PROSITE" id="PS00409">
    <property type="entry name" value="PROKAR_NTER_METHYL"/>
    <property type="match status" value="1"/>
</dbReference>
<dbReference type="OrthoDB" id="5508528at2"/>
<evidence type="ECO:0000313" key="4">
    <source>
        <dbReference type="Proteomes" id="UP000001351"/>
    </source>
</evidence>
<sequence length="211" mass="22833">MVHRSRGFTLIELMIVVAIIGILASIAIPSFMRFQARARQSEASTQLKSLFTSMRTQQRKPTNNIHASGFSPDRGNRYGYHLENGCSSYEDRSTIDAAPNPIDTCIGADKARFREFPAFFTPVSVSTPTWDEEGIEHGMGSEAGVFGVTGSWDFIAYGAGDVDDQLSDAPDTWLISSADGMIETSCPISDGVPLNVAAGEPFNVSNDVNCP</sequence>
<organism evidence="3 5">
    <name type="scientific">Stigmatella aurantiaca (strain DW4/3-1)</name>
    <dbReference type="NCBI Taxonomy" id="378806"/>
    <lineage>
        <taxon>Bacteria</taxon>
        <taxon>Pseudomonadati</taxon>
        <taxon>Myxococcota</taxon>
        <taxon>Myxococcia</taxon>
        <taxon>Myxococcales</taxon>
        <taxon>Cystobacterineae</taxon>
        <taxon>Archangiaceae</taxon>
        <taxon>Stigmatella</taxon>
    </lineage>
</organism>
<dbReference type="SUPFAM" id="SSF54523">
    <property type="entry name" value="Pili subunits"/>
    <property type="match status" value="1"/>
</dbReference>
<dbReference type="InterPro" id="IPR028188">
    <property type="entry name" value="Pilin_PilA"/>
</dbReference>
<dbReference type="Proteomes" id="UP000032702">
    <property type="component" value="Unassembled WGS sequence"/>
</dbReference>
<dbReference type="EMBL" id="AAMD01000001">
    <property type="protein sequence ID" value="EAU70084.1"/>
    <property type="molecule type" value="Genomic_DNA"/>
</dbReference>
<keyword evidence="1" id="KW-1133">Transmembrane helix</keyword>
<dbReference type="NCBIfam" id="TIGR02532">
    <property type="entry name" value="IV_pilin_GFxxxE"/>
    <property type="match status" value="1"/>
</dbReference>
<name>Q09EA9_STIAD</name>
<protein>
    <submittedName>
        <fullName evidence="2">Fimbrial protein</fullName>
    </submittedName>
    <submittedName>
        <fullName evidence="3">Pilin</fullName>
    </submittedName>
</protein>
<proteinExistence type="predicted"/>
<evidence type="ECO:0000313" key="3">
    <source>
        <dbReference type="EMBL" id="EAU70084.1"/>
    </source>
</evidence>
<dbReference type="EMBL" id="CP002271">
    <property type="protein sequence ID" value="ADO74680.1"/>
    <property type="molecule type" value="Genomic_DNA"/>
</dbReference>
<reference evidence="3 5" key="1">
    <citation type="submission" date="2006-04" db="EMBL/GenBank/DDBJ databases">
        <authorList>
            <person name="Nierman W.C."/>
        </authorList>
    </citation>
    <scope>NUCLEOTIDE SEQUENCE [LARGE SCALE GENOMIC DNA]</scope>
    <source>
        <strain evidence="3 5">DW4/3-1</strain>
    </source>
</reference>
<dbReference type="AlphaFoldDB" id="Q09EA9"/>
<dbReference type="STRING" id="378806.STAUR_6924"/>
<dbReference type="Pfam" id="PF14245">
    <property type="entry name" value="Pilin_PilA"/>
    <property type="match status" value="1"/>
</dbReference>
<evidence type="ECO:0000313" key="2">
    <source>
        <dbReference type="EMBL" id="ADO74680.1"/>
    </source>
</evidence>
<gene>
    <name evidence="2" type="ordered locus">STAUR_6924</name>
    <name evidence="3" type="ORF">STIAU_8333</name>
</gene>
<dbReference type="InterPro" id="IPR012902">
    <property type="entry name" value="N_methyl_site"/>
</dbReference>
<dbReference type="PANTHER" id="PTHR30093">
    <property type="entry name" value="GENERAL SECRETION PATHWAY PROTEIN G"/>
    <property type="match status" value="1"/>
</dbReference>
<dbReference type="InterPro" id="IPR045584">
    <property type="entry name" value="Pilin-like"/>
</dbReference>
<dbReference type="eggNOG" id="COG4968">
    <property type="taxonomic scope" value="Bacteria"/>
</dbReference>
<dbReference type="Gene3D" id="3.30.700.10">
    <property type="entry name" value="Glycoprotein, Type 4 Pilin"/>
    <property type="match status" value="1"/>
</dbReference>
<feature type="transmembrane region" description="Helical" evidence="1">
    <location>
        <begin position="7"/>
        <end position="32"/>
    </location>
</feature>
<keyword evidence="1" id="KW-0812">Transmembrane</keyword>
<dbReference type="Proteomes" id="UP000001351">
    <property type="component" value="Chromosome"/>
</dbReference>
<keyword evidence="1" id="KW-0472">Membrane</keyword>
<evidence type="ECO:0000256" key="1">
    <source>
        <dbReference type="SAM" id="Phobius"/>
    </source>
</evidence>
<keyword evidence="4" id="KW-1185">Reference proteome</keyword>
<dbReference type="KEGG" id="sur:STAUR_6924"/>
<accession>Q09EA9</accession>
<evidence type="ECO:0000313" key="5">
    <source>
        <dbReference type="Proteomes" id="UP000032702"/>
    </source>
</evidence>
<reference evidence="2 4" key="2">
    <citation type="journal article" date="2011" name="Mol. Biol. Evol.">
        <title>Comparative genomic analysis of fruiting body formation in Myxococcales.</title>
        <authorList>
            <person name="Huntley S."/>
            <person name="Hamann N."/>
            <person name="Wegener-Feldbrugge S."/>
            <person name="Treuner-Lange A."/>
            <person name="Kube M."/>
            <person name="Reinhardt R."/>
            <person name="Klages S."/>
            <person name="Muller R."/>
            <person name="Ronning C.M."/>
            <person name="Nierman W.C."/>
            <person name="Sogaard-Andersen L."/>
        </authorList>
    </citation>
    <scope>NUCLEOTIDE SEQUENCE [LARGE SCALE GENOMIC DNA]</scope>
    <source>
        <strain evidence="2 4">DW4/3-1</strain>
    </source>
</reference>